<dbReference type="AlphaFoldDB" id="A0A849VJW4"/>
<keyword evidence="2" id="KW-1185">Reference proteome</keyword>
<reference evidence="1 2" key="1">
    <citation type="submission" date="2020-04" db="EMBL/GenBank/DDBJ databases">
        <title>Pseudoalteromonas caenipelagi sp. nov., isolated from a tidal flat.</title>
        <authorList>
            <person name="Park S."/>
            <person name="Yoon J.-H."/>
        </authorList>
    </citation>
    <scope>NUCLEOTIDE SEQUENCE [LARGE SCALE GENOMIC DNA]</scope>
    <source>
        <strain evidence="1 2">JBTF-M23</strain>
    </source>
</reference>
<organism evidence="1 2">
    <name type="scientific">Pseudoalteromonas caenipelagi</name>
    <dbReference type="NCBI Taxonomy" id="2726988"/>
    <lineage>
        <taxon>Bacteria</taxon>
        <taxon>Pseudomonadati</taxon>
        <taxon>Pseudomonadota</taxon>
        <taxon>Gammaproteobacteria</taxon>
        <taxon>Alteromonadales</taxon>
        <taxon>Pseudoalteromonadaceae</taxon>
        <taxon>Pseudoalteromonas</taxon>
    </lineage>
</organism>
<protein>
    <submittedName>
        <fullName evidence="1">Uncharacterized protein</fullName>
    </submittedName>
</protein>
<proteinExistence type="predicted"/>
<name>A0A849VJW4_9GAMM</name>
<dbReference type="EMBL" id="JABBPG010000007">
    <property type="protein sequence ID" value="NOU52084.1"/>
    <property type="molecule type" value="Genomic_DNA"/>
</dbReference>
<gene>
    <name evidence="1" type="ORF">HG263_16245</name>
</gene>
<accession>A0A849VJW4</accession>
<dbReference type="Gene3D" id="1.10.8.650">
    <property type="entry name" value="Uncharacterised protein PF13642 yp_926445, C-terminal domain"/>
    <property type="match status" value="1"/>
</dbReference>
<comment type="caution">
    <text evidence="1">The sequence shown here is derived from an EMBL/GenBank/DDBJ whole genome shotgun (WGS) entry which is preliminary data.</text>
</comment>
<dbReference type="RefSeq" id="WP_171627137.1">
    <property type="nucleotide sequence ID" value="NZ_JABBPG010000007.1"/>
</dbReference>
<evidence type="ECO:0000313" key="2">
    <source>
        <dbReference type="Proteomes" id="UP000586305"/>
    </source>
</evidence>
<sequence>MTIKYYPLLLCLEESIEYIDSPHSLEQSTFYLTTEQKNQAVCVLKDGNCCDLLGNEIAAIQLQPLTELVQQALMEDGQCCVQKISLQTYQQAFELLKQLHN</sequence>
<evidence type="ECO:0000313" key="1">
    <source>
        <dbReference type="EMBL" id="NOU52084.1"/>
    </source>
</evidence>
<dbReference type="Proteomes" id="UP000586305">
    <property type="component" value="Unassembled WGS sequence"/>
</dbReference>